<sequence>MTDDQAAVEREVSLALNAFRAGREAMARHFGAASAAHFLRAVLDGARPREGTTSEGLEYFVHGVGYTITLADGGEVHLDAERSGGECFKAYDICLYLETAGHVACPDAAPVRAELRRRAQRGELVAVDHGAYLLPEGPAATRG</sequence>
<evidence type="ECO:0000259" key="1">
    <source>
        <dbReference type="Pfam" id="PF21837"/>
    </source>
</evidence>
<evidence type="ECO:0000313" key="3">
    <source>
        <dbReference type="Proteomes" id="UP000278673"/>
    </source>
</evidence>
<accession>A0A3M2ME94</accession>
<evidence type="ECO:0000313" key="2">
    <source>
        <dbReference type="EMBL" id="RMI45548.1"/>
    </source>
</evidence>
<organism evidence="2 3">
    <name type="scientific">Streptomyces triticirhizae</name>
    <dbReference type="NCBI Taxonomy" id="2483353"/>
    <lineage>
        <taxon>Bacteria</taxon>
        <taxon>Bacillati</taxon>
        <taxon>Actinomycetota</taxon>
        <taxon>Actinomycetes</taxon>
        <taxon>Kitasatosporales</taxon>
        <taxon>Streptomycetaceae</taxon>
        <taxon>Streptomyces</taxon>
    </lineage>
</organism>
<dbReference type="InterPro" id="IPR054191">
    <property type="entry name" value="DUF6896"/>
</dbReference>
<dbReference type="Pfam" id="PF21837">
    <property type="entry name" value="DUF6896"/>
    <property type="match status" value="1"/>
</dbReference>
<keyword evidence="3" id="KW-1185">Reference proteome</keyword>
<name>A0A3M2ME94_9ACTN</name>
<dbReference type="AlphaFoldDB" id="A0A3M2ME94"/>
<reference evidence="2 3" key="1">
    <citation type="submission" date="2018-10" db="EMBL/GenBank/DDBJ databases">
        <title>Isolation, diversity and antifungal activity of actinobacteria from wheat.</title>
        <authorList>
            <person name="Han C."/>
        </authorList>
    </citation>
    <scope>NUCLEOTIDE SEQUENCE [LARGE SCALE GENOMIC DNA]</scope>
    <source>
        <strain evidence="2 3">NEAU-YY642</strain>
    </source>
</reference>
<comment type="caution">
    <text evidence="2">The sequence shown here is derived from an EMBL/GenBank/DDBJ whole genome shotgun (WGS) entry which is preliminary data.</text>
</comment>
<gene>
    <name evidence="2" type="ORF">EBN88_02860</name>
</gene>
<protein>
    <recommendedName>
        <fullName evidence="1">DUF6896 domain-containing protein</fullName>
    </recommendedName>
</protein>
<dbReference type="Proteomes" id="UP000278673">
    <property type="component" value="Unassembled WGS sequence"/>
</dbReference>
<dbReference type="RefSeq" id="WP_122182181.1">
    <property type="nucleotide sequence ID" value="NZ_RFFJ01000007.1"/>
</dbReference>
<proteinExistence type="predicted"/>
<dbReference type="EMBL" id="RFFJ01000007">
    <property type="protein sequence ID" value="RMI45548.1"/>
    <property type="molecule type" value="Genomic_DNA"/>
</dbReference>
<feature type="domain" description="DUF6896" evidence="1">
    <location>
        <begin position="18"/>
        <end position="129"/>
    </location>
</feature>